<feature type="repeat" description="TPR" evidence="2">
    <location>
        <begin position="547"/>
        <end position="580"/>
    </location>
</feature>
<feature type="compositionally biased region" description="Polar residues" evidence="3">
    <location>
        <begin position="774"/>
        <end position="798"/>
    </location>
</feature>
<dbReference type="EMBL" id="JAAAIL010000298">
    <property type="protein sequence ID" value="KAG0277161.1"/>
    <property type="molecule type" value="Genomic_DNA"/>
</dbReference>
<evidence type="ECO:0000313" key="5">
    <source>
        <dbReference type="Proteomes" id="UP001194580"/>
    </source>
</evidence>
<keyword evidence="5" id="KW-1185">Reference proteome</keyword>
<feature type="compositionally biased region" description="Low complexity" evidence="3">
    <location>
        <begin position="680"/>
        <end position="689"/>
    </location>
</feature>
<dbReference type="GO" id="GO:0051301">
    <property type="term" value="P:cell division"/>
    <property type="evidence" value="ECO:0007669"/>
    <property type="project" value="TreeGrafter"/>
</dbReference>
<feature type="repeat" description="TPR" evidence="2">
    <location>
        <begin position="390"/>
        <end position="423"/>
    </location>
</feature>
<dbReference type="PROSITE" id="PS50005">
    <property type="entry name" value="TPR"/>
    <property type="match status" value="2"/>
</dbReference>
<dbReference type="PANTHER" id="PTHR12558">
    <property type="entry name" value="CELL DIVISION CYCLE 16,23,27"/>
    <property type="match status" value="1"/>
</dbReference>
<keyword evidence="1 2" id="KW-0802">TPR repeat</keyword>
<dbReference type="Proteomes" id="UP001194580">
    <property type="component" value="Unassembled WGS sequence"/>
</dbReference>
<protein>
    <submittedName>
        <fullName evidence="4">Anaphase-promoting complex subunit 7</fullName>
    </submittedName>
</protein>
<gene>
    <name evidence="4" type="primary">APC7</name>
    <name evidence="4" type="ORF">BGZ95_006387</name>
</gene>
<dbReference type="SUPFAM" id="SSF48452">
    <property type="entry name" value="TPR-like"/>
    <property type="match status" value="1"/>
</dbReference>
<evidence type="ECO:0000256" key="2">
    <source>
        <dbReference type="PROSITE-ProRule" id="PRU00339"/>
    </source>
</evidence>
<feature type="compositionally biased region" description="Low complexity" evidence="3">
    <location>
        <begin position="731"/>
        <end position="744"/>
    </location>
</feature>
<dbReference type="InterPro" id="IPR011990">
    <property type="entry name" value="TPR-like_helical_dom_sf"/>
</dbReference>
<feature type="compositionally biased region" description="Low complexity" evidence="3">
    <location>
        <begin position="39"/>
        <end position="55"/>
    </location>
</feature>
<evidence type="ECO:0000313" key="4">
    <source>
        <dbReference type="EMBL" id="KAG0277161.1"/>
    </source>
</evidence>
<evidence type="ECO:0000256" key="3">
    <source>
        <dbReference type="SAM" id="MobiDB-lite"/>
    </source>
</evidence>
<feature type="compositionally biased region" description="Polar residues" evidence="3">
    <location>
        <begin position="29"/>
        <end position="38"/>
    </location>
</feature>
<feature type="compositionally biased region" description="Polar residues" evidence="3">
    <location>
        <begin position="655"/>
        <end position="668"/>
    </location>
</feature>
<proteinExistence type="predicted"/>
<reference evidence="4" key="1">
    <citation type="journal article" date="2020" name="Fungal Divers.">
        <title>Resolving the Mortierellaceae phylogeny through synthesis of multi-gene phylogenetics and phylogenomics.</title>
        <authorList>
            <person name="Vandepol N."/>
            <person name="Liber J."/>
            <person name="Desiro A."/>
            <person name="Na H."/>
            <person name="Kennedy M."/>
            <person name="Barry K."/>
            <person name="Grigoriev I.V."/>
            <person name="Miller A.N."/>
            <person name="O'Donnell K."/>
            <person name="Stajich J.E."/>
            <person name="Bonito G."/>
        </authorList>
    </citation>
    <scope>NUCLEOTIDE SEQUENCE</scope>
    <source>
        <strain evidence="4">NRRL 28262</strain>
    </source>
</reference>
<comment type="caution">
    <text evidence="4">The sequence shown here is derived from an EMBL/GenBank/DDBJ whole genome shotgun (WGS) entry which is preliminary data.</text>
</comment>
<feature type="region of interest" description="Disordered" evidence="3">
    <location>
        <begin position="680"/>
        <end position="824"/>
    </location>
</feature>
<name>A0AAD4H9F4_9FUNG</name>
<dbReference type="Pfam" id="PF13432">
    <property type="entry name" value="TPR_16"/>
    <property type="match status" value="1"/>
</dbReference>
<feature type="region of interest" description="Disordered" evidence="3">
    <location>
        <begin position="642"/>
        <end position="668"/>
    </location>
</feature>
<feature type="compositionally biased region" description="Low complexity" evidence="3">
    <location>
        <begin position="752"/>
        <end position="764"/>
    </location>
</feature>
<accession>A0AAD4H9F4</accession>
<dbReference type="InterPro" id="IPR019734">
    <property type="entry name" value="TPR_rpt"/>
</dbReference>
<dbReference type="PANTHER" id="PTHR12558:SF36">
    <property type="entry name" value="ANAPHASE-PROMOTING COMPLEX SUBUNIT 7"/>
    <property type="match status" value="1"/>
</dbReference>
<feature type="compositionally biased region" description="Acidic residues" evidence="3">
    <location>
        <begin position="811"/>
        <end position="824"/>
    </location>
</feature>
<dbReference type="Gene3D" id="1.25.40.10">
    <property type="entry name" value="Tetratricopeptide repeat domain"/>
    <property type="match status" value="1"/>
</dbReference>
<organism evidence="4 5">
    <name type="scientific">Linnemannia exigua</name>
    <dbReference type="NCBI Taxonomy" id="604196"/>
    <lineage>
        <taxon>Eukaryota</taxon>
        <taxon>Fungi</taxon>
        <taxon>Fungi incertae sedis</taxon>
        <taxon>Mucoromycota</taxon>
        <taxon>Mortierellomycotina</taxon>
        <taxon>Mortierellomycetes</taxon>
        <taxon>Mortierellales</taxon>
        <taxon>Mortierellaceae</taxon>
        <taxon>Linnemannia</taxon>
    </lineage>
</organism>
<feature type="region of interest" description="Disordered" evidence="3">
    <location>
        <begin position="29"/>
        <end position="55"/>
    </location>
</feature>
<dbReference type="AlphaFoldDB" id="A0AAD4H9F4"/>
<dbReference type="GO" id="GO:0045842">
    <property type="term" value="P:positive regulation of mitotic metaphase/anaphase transition"/>
    <property type="evidence" value="ECO:0007669"/>
    <property type="project" value="TreeGrafter"/>
</dbReference>
<sequence length="824" mass="94136">MLAEYYRKASYIEAASTPLELWKSQHATADSGTAPTTDVNSGSNVSASASASTTRTRLVSQLSSRGKELFDEFIEGKEEMNKERETRGALIDNIIAEARSTIANPNLREPIKSTKSTMLPPIPPVKLLSATMSKQQSLRASDDDHIRKKQHILGDLSSSTGPSRSAVVKSSSTGSVVANLESSREPIMQDANEIRMDHARSCFEAGDYSRARELLLEIPGDKRTVKTYLLLIQLLRIKANLQAEDSYWAEIARMQPLALEAYIHMLRAGKPVYFVANMIPKDSLECDWMRLYLEGLDSFYGMNYEAAHKTFTALDEVFPQSTDIKLRLALCLRWMGKHVRACLMYSQVRKLDSYVIDDMYHYGACLKELYNSKYLNKLASDLLSMNDRHPDTWCVQAMYWDMKGERDKALQLVSRALQLKPDHCGALQLRGLLLQDSSPVKALSSFRDAYKIEKDILTYEEACKEAEEAKIRMPGNAQAIALYGMALYHAANDEVAQDAQDQLREALRIDPSCKLAAQSLLLIYDHQRRYDEAIDLLDQQIDYQPPDVIHIKKAEIFTTMERWEEALSSYERARSFNPDNIAALEGLTNVEKILSGGDEELDDEQDLDDELEIDEMDVHQDESPRMRGQLDEDDILTGEEDQGEEYDDDLHQGNHRMQSPQYTPYQQQRNGVSSLFAARARALAQQPQEEQIHNRQLPMPAQTPTHSNRILDASPYNLRQSQPYVSPPQQQPHHQLQHRMQQGQQRHRQLQHHQQMQQDPQQHRYATAHRQQHDNLPSSSGYPQTPSRSMVSETSYNAHQRRLNSQREREYDDEQDDGDDDMIE</sequence>
<dbReference type="SMART" id="SM00028">
    <property type="entry name" value="TPR"/>
    <property type="match status" value="4"/>
</dbReference>
<evidence type="ECO:0000256" key="1">
    <source>
        <dbReference type="ARBA" id="ARBA00022803"/>
    </source>
</evidence>
<dbReference type="GO" id="GO:0005680">
    <property type="term" value="C:anaphase-promoting complex"/>
    <property type="evidence" value="ECO:0007669"/>
    <property type="project" value="TreeGrafter"/>
</dbReference>
<dbReference type="GO" id="GO:0016567">
    <property type="term" value="P:protein ubiquitination"/>
    <property type="evidence" value="ECO:0007669"/>
    <property type="project" value="TreeGrafter"/>
</dbReference>